<keyword evidence="2" id="KW-1185">Reference proteome</keyword>
<dbReference type="AlphaFoldDB" id="A0A3S5BN98"/>
<dbReference type="EMBL" id="CAAALY010124686">
    <property type="protein sequence ID" value="VEL31624.1"/>
    <property type="molecule type" value="Genomic_DNA"/>
</dbReference>
<feature type="non-terminal residue" evidence="1">
    <location>
        <position position="51"/>
    </location>
</feature>
<gene>
    <name evidence="1" type="ORF">PXEA_LOCUS25064</name>
</gene>
<accession>A0A3S5BN98</accession>
<evidence type="ECO:0000313" key="2">
    <source>
        <dbReference type="Proteomes" id="UP000784294"/>
    </source>
</evidence>
<name>A0A3S5BN98_9PLAT</name>
<comment type="caution">
    <text evidence="1">The sequence shown here is derived from an EMBL/GenBank/DDBJ whole genome shotgun (WGS) entry which is preliminary data.</text>
</comment>
<organism evidence="1 2">
    <name type="scientific">Protopolystoma xenopodis</name>
    <dbReference type="NCBI Taxonomy" id="117903"/>
    <lineage>
        <taxon>Eukaryota</taxon>
        <taxon>Metazoa</taxon>
        <taxon>Spiralia</taxon>
        <taxon>Lophotrochozoa</taxon>
        <taxon>Platyhelminthes</taxon>
        <taxon>Monogenea</taxon>
        <taxon>Polyopisthocotylea</taxon>
        <taxon>Polystomatidea</taxon>
        <taxon>Polystomatidae</taxon>
        <taxon>Protopolystoma</taxon>
    </lineage>
</organism>
<proteinExistence type="predicted"/>
<reference evidence="1" key="1">
    <citation type="submission" date="2018-11" db="EMBL/GenBank/DDBJ databases">
        <authorList>
            <consortium name="Pathogen Informatics"/>
        </authorList>
    </citation>
    <scope>NUCLEOTIDE SEQUENCE</scope>
</reference>
<protein>
    <submittedName>
        <fullName evidence="1">Uncharacterized protein</fullName>
    </submittedName>
</protein>
<sequence length="51" mass="5905">MMTLSAVANSSPDQRLSNFSARPVLRPTCLEERLLQHARRRICLPLQQDRQ</sequence>
<evidence type="ECO:0000313" key="1">
    <source>
        <dbReference type="EMBL" id="VEL31624.1"/>
    </source>
</evidence>
<dbReference type="Proteomes" id="UP000784294">
    <property type="component" value="Unassembled WGS sequence"/>
</dbReference>